<keyword evidence="2" id="KW-1185">Reference proteome</keyword>
<organism evidence="1 2">
    <name type="scientific">Geomonas propionica</name>
    <dbReference type="NCBI Taxonomy" id="2798582"/>
    <lineage>
        <taxon>Bacteria</taxon>
        <taxon>Pseudomonadati</taxon>
        <taxon>Thermodesulfobacteriota</taxon>
        <taxon>Desulfuromonadia</taxon>
        <taxon>Geobacterales</taxon>
        <taxon>Geobacteraceae</taxon>
        <taxon>Geomonas</taxon>
    </lineage>
</organism>
<evidence type="ECO:0000313" key="2">
    <source>
        <dbReference type="Proteomes" id="UP000641025"/>
    </source>
</evidence>
<protein>
    <submittedName>
        <fullName evidence="1">Uncharacterized protein</fullName>
    </submittedName>
</protein>
<evidence type="ECO:0000313" key="1">
    <source>
        <dbReference type="EMBL" id="MBJ6800207.1"/>
    </source>
</evidence>
<dbReference type="RefSeq" id="WP_199394718.1">
    <property type="nucleotide sequence ID" value="NZ_JAEMHK010000005.1"/>
</dbReference>
<name>A0ABS0YR07_9BACT</name>
<accession>A0ABS0YR07</accession>
<dbReference type="Proteomes" id="UP000641025">
    <property type="component" value="Unassembled WGS sequence"/>
</dbReference>
<reference evidence="1 2" key="1">
    <citation type="submission" date="2020-12" db="EMBL/GenBank/DDBJ databases">
        <title>Geomonas sp. Red259, isolated from paddy soil.</title>
        <authorList>
            <person name="Xu Z."/>
            <person name="Zhang Z."/>
            <person name="Masuda Y."/>
            <person name="Itoh H."/>
            <person name="Senoo K."/>
        </authorList>
    </citation>
    <scope>NUCLEOTIDE SEQUENCE [LARGE SCALE GENOMIC DNA]</scope>
    <source>
        <strain evidence="1 2">Red259</strain>
    </source>
</reference>
<dbReference type="EMBL" id="JAEMHK010000005">
    <property type="protein sequence ID" value="MBJ6800207.1"/>
    <property type="molecule type" value="Genomic_DNA"/>
</dbReference>
<proteinExistence type="predicted"/>
<gene>
    <name evidence="1" type="ORF">JFN90_08670</name>
</gene>
<comment type="caution">
    <text evidence="1">The sequence shown here is derived from an EMBL/GenBank/DDBJ whole genome shotgun (WGS) entry which is preliminary data.</text>
</comment>
<sequence length="86" mass="9680">MEQAGKMNLSELETRIFEAHKATRAMFTFTTILDLAIVTTEGSKQSENIPHITEISELCNELALRAEDALCSVDLAYQKYERSLKA</sequence>